<dbReference type="Gene3D" id="1.10.3720.10">
    <property type="entry name" value="MetI-like"/>
    <property type="match status" value="1"/>
</dbReference>
<feature type="domain" description="ABC transmembrane type-1" evidence="8">
    <location>
        <begin position="69"/>
        <end position="253"/>
    </location>
</feature>
<name>A0A838AAZ2_9PSEU</name>
<dbReference type="AlphaFoldDB" id="A0A838AAZ2"/>
<dbReference type="PANTHER" id="PTHR30151:SF0">
    <property type="entry name" value="ABC TRANSPORTER PERMEASE PROTEIN MJ0413-RELATED"/>
    <property type="match status" value="1"/>
</dbReference>
<sequence length="265" mass="28548">MANPTATATAAIRNASPGPSLRRLLGIALLLAVWELVANTSGTRLTPTLREIGTRIAFDLETGMLWFHGRLTLMLAFSGLLIAVVIGCATGLLMARSRWAEAMMQPLLGATYPIPRLALYPILILLFGLGAAPKVTLVVLECLYPMALGTYVGARSVTKDQLWLARNVGAGWLRTLRDVTLPAALPAMLTGLRAAAPIMLIVIVVTEMIGENRGLGYMLMLARANFEPDGVLAVVAVLGVLGFLFDRLIALLSKLLVFWERGVRM</sequence>
<proteinExistence type="inferred from homology"/>
<dbReference type="Pfam" id="PF00528">
    <property type="entry name" value="BPD_transp_1"/>
    <property type="match status" value="1"/>
</dbReference>
<evidence type="ECO:0000256" key="5">
    <source>
        <dbReference type="ARBA" id="ARBA00022989"/>
    </source>
</evidence>
<evidence type="ECO:0000259" key="8">
    <source>
        <dbReference type="PROSITE" id="PS50928"/>
    </source>
</evidence>
<evidence type="ECO:0000256" key="7">
    <source>
        <dbReference type="RuleBase" id="RU363032"/>
    </source>
</evidence>
<keyword evidence="5 7" id="KW-1133">Transmembrane helix</keyword>
<comment type="subcellular location">
    <subcellularLocation>
        <location evidence="1 7">Cell membrane</location>
        <topology evidence="1 7">Multi-pass membrane protein</topology>
    </subcellularLocation>
</comment>
<feature type="transmembrane region" description="Helical" evidence="7">
    <location>
        <begin position="21"/>
        <end position="38"/>
    </location>
</feature>
<evidence type="ECO:0000313" key="9">
    <source>
        <dbReference type="EMBL" id="MBA0126403.1"/>
    </source>
</evidence>
<accession>A0A838AAZ2</accession>
<evidence type="ECO:0000256" key="3">
    <source>
        <dbReference type="ARBA" id="ARBA00022475"/>
    </source>
</evidence>
<evidence type="ECO:0000313" key="10">
    <source>
        <dbReference type="Proteomes" id="UP000582974"/>
    </source>
</evidence>
<keyword evidence="6 7" id="KW-0472">Membrane</keyword>
<dbReference type="GO" id="GO:0005886">
    <property type="term" value="C:plasma membrane"/>
    <property type="evidence" value="ECO:0007669"/>
    <property type="project" value="UniProtKB-SubCell"/>
</dbReference>
<protein>
    <submittedName>
        <fullName evidence="9">ABC transporter permease</fullName>
    </submittedName>
</protein>
<dbReference type="EMBL" id="JACCKD010000004">
    <property type="protein sequence ID" value="MBA0126403.1"/>
    <property type="molecule type" value="Genomic_DNA"/>
</dbReference>
<evidence type="ECO:0000256" key="4">
    <source>
        <dbReference type="ARBA" id="ARBA00022692"/>
    </source>
</evidence>
<dbReference type="Proteomes" id="UP000582974">
    <property type="component" value="Unassembled WGS sequence"/>
</dbReference>
<dbReference type="InterPro" id="IPR000515">
    <property type="entry name" value="MetI-like"/>
</dbReference>
<evidence type="ECO:0000256" key="2">
    <source>
        <dbReference type="ARBA" id="ARBA00022448"/>
    </source>
</evidence>
<comment type="caution">
    <text evidence="9">The sequence shown here is derived from an EMBL/GenBank/DDBJ whole genome shotgun (WGS) entry which is preliminary data.</text>
</comment>
<comment type="similarity">
    <text evidence="7">Belongs to the binding-protein-dependent transport system permease family.</text>
</comment>
<keyword evidence="4 7" id="KW-0812">Transmembrane</keyword>
<dbReference type="InterPro" id="IPR035906">
    <property type="entry name" value="MetI-like_sf"/>
</dbReference>
<dbReference type="RefSeq" id="WP_180893231.1">
    <property type="nucleotide sequence ID" value="NZ_JACCKD010000004.1"/>
</dbReference>
<feature type="transmembrane region" description="Helical" evidence="7">
    <location>
        <begin position="107"/>
        <end position="129"/>
    </location>
</feature>
<feature type="transmembrane region" description="Helical" evidence="7">
    <location>
        <begin position="73"/>
        <end position="95"/>
    </location>
</feature>
<dbReference type="SUPFAM" id="SSF161098">
    <property type="entry name" value="MetI-like"/>
    <property type="match status" value="1"/>
</dbReference>
<keyword evidence="2 7" id="KW-0813">Transport</keyword>
<evidence type="ECO:0000256" key="6">
    <source>
        <dbReference type="ARBA" id="ARBA00023136"/>
    </source>
</evidence>
<evidence type="ECO:0000256" key="1">
    <source>
        <dbReference type="ARBA" id="ARBA00004651"/>
    </source>
</evidence>
<organism evidence="9 10">
    <name type="scientific">Haloechinothrix aidingensis</name>
    <dbReference type="NCBI Taxonomy" id="2752311"/>
    <lineage>
        <taxon>Bacteria</taxon>
        <taxon>Bacillati</taxon>
        <taxon>Actinomycetota</taxon>
        <taxon>Actinomycetes</taxon>
        <taxon>Pseudonocardiales</taxon>
        <taxon>Pseudonocardiaceae</taxon>
        <taxon>Haloechinothrix</taxon>
    </lineage>
</organism>
<keyword evidence="10" id="KW-1185">Reference proteome</keyword>
<dbReference type="CDD" id="cd06261">
    <property type="entry name" value="TM_PBP2"/>
    <property type="match status" value="1"/>
</dbReference>
<reference evidence="9 10" key="1">
    <citation type="submission" date="2020-07" db="EMBL/GenBank/DDBJ databases">
        <title>Genome of Haloechinothrix sp.</title>
        <authorList>
            <person name="Tang S.-K."/>
            <person name="Yang L."/>
            <person name="Zhu W.-Y."/>
        </authorList>
    </citation>
    <scope>NUCLEOTIDE SEQUENCE [LARGE SCALE GENOMIC DNA]</scope>
    <source>
        <strain evidence="9 10">YIM 98757</strain>
    </source>
</reference>
<keyword evidence="3" id="KW-1003">Cell membrane</keyword>
<dbReference type="GO" id="GO:0055085">
    <property type="term" value="P:transmembrane transport"/>
    <property type="evidence" value="ECO:0007669"/>
    <property type="project" value="InterPro"/>
</dbReference>
<gene>
    <name evidence="9" type="ORF">H0B56_12705</name>
</gene>
<feature type="transmembrane region" description="Helical" evidence="7">
    <location>
        <begin position="230"/>
        <end position="259"/>
    </location>
</feature>
<dbReference type="PANTHER" id="PTHR30151">
    <property type="entry name" value="ALKANE SULFONATE ABC TRANSPORTER-RELATED, MEMBRANE SUBUNIT"/>
    <property type="match status" value="1"/>
</dbReference>
<feature type="transmembrane region" description="Helical" evidence="7">
    <location>
        <begin position="183"/>
        <end position="210"/>
    </location>
</feature>
<dbReference type="PROSITE" id="PS50928">
    <property type="entry name" value="ABC_TM1"/>
    <property type="match status" value="1"/>
</dbReference>